<dbReference type="InterPro" id="IPR029132">
    <property type="entry name" value="CBAH/NAAA_C"/>
</dbReference>
<dbReference type="InParanoid" id="Q22AK2"/>
<keyword evidence="10" id="KW-0746">Sphingolipid metabolism</keyword>
<evidence type="ECO:0000256" key="14">
    <source>
        <dbReference type="ARBA" id="ARBA00023228"/>
    </source>
</evidence>
<evidence type="ECO:0000256" key="9">
    <source>
        <dbReference type="ARBA" id="ARBA00022801"/>
    </source>
</evidence>
<dbReference type="PANTHER" id="PTHR28583">
    <property type="entry name" value="ACID AMIDASE"/>
    <property type="match status" value="1"/>
</dbReference>
<evidence type="ECO:0000256" key="4">
    <source>
        <dbReference type="ARBA" id="ARBA00004991"/>
    </source>
</evidence>
<dbReference type="OrthoDB" id="5273684at2759"/>
<evidence type="ECO:0000256" key="13">
    <source>
        <dbReference type="ARBA" id="ARBA00023180"/>
    </source>
</evidence>
<keyword evidence="11" id="KW-0443">Lipid metabolism</keyword>
<dbReference type="GO" id="GO:0017064">
    <property type="term" value="F:fatty acid amide hydrolase activity"/>
    <property type="evidence" value="ECO:0007669"/>
    <property type="project" value="InterPro"/>
</dbReference>
<comment type="similarity">
    <text evidence="5">Belongs to the acid ceramidase family.</text>
</comment>
<dbReference type="Gene3D" id="3.60.60.10">
    <property type="entry name" value="Penicillin V Acylase, Chain A"/>
    <property type="match status" value="1"/>
</dbReference>
<feature type="active site" description="Nucleophile" evidence="16">
    <location>
        <position position="128"/>
    </location>
</feature>
<gene>
    <name evidence="20" type="ORF">TTHERM_01194730</name>
</gene>
<dbReference type="Proteomes" id="UP000009168">
    <property type="component" value="Unassembled WGS sequence"/>
</dbReference>
<dbReference type="AlphaFoldDB" id="Q22AK2"/>
<dbReference type="KEGG" id="tet:TTHERM_01194730"/>
<dbReference type="GO" id="GO:0006631">
    <property type="term" value="P:fatty acid metabolic process"/>
    <property type="evidence" value="ECO:0007669"/>
    <property type="project" value="InterPro"/>
</dbReference>
<keyword evidence="7" id="KW-0964">Secreted</keyword>
<dbReference type="PIRSF" id="PIRSF017632">
    <property type="entry name" value="Acid_ceramidase-like"/>
    <property type="match status" value="1"/>
</dbReference>
<protein>
    <recommendedName>
        <fullName evidence="15">Acid ceramidase</fullName>
        <ecNumber evidence="6">3.5.1.23</ecNumber>
    </recommendedName>
</protein>
<evidence type="ECO:0000256" key="7">
    <source>
        <dbReference type="ARBA" id="ARBA00022525"/>
    </source>
</evidence>
<dbReference type="GO" id="GO:0005764">
    <property type="term" value="C:lysosome"/>
    <property type="evidence" value="ECO:0007669"/>
    <property type="project" value="UniProtKB-SubCell"/>
</dbReference>
<dbReference type="InterPro" id="IPR029130">
    <property type="entry name" value="Acid_ceramidase_N"/>
</dbReference>
<evidence type="ECO:0000256" key="17">
    <source>
        <dbReference type="SAM" id="SignalP"/>
    </source>
</evidence>
<feature type="domain" description="Choloylglycine hydrolase/NAAA C-terminal" evidence="18">
    <location>
        <begin position="128"/>
        <end position="275"/>
    </location>
</feature>
<evidence type="ECO:0000259" key="19">
    <source>
        <dbReference type="Pfam" id="PF15508"/>
    </source>
</evidence>
<sequence>MRKLYLNTFCLLVLLYTSKVICYVELRDEPNQPTPVPLHTINMDLPFKDRWRDVISIYKPAIQSFFNYVDKAGVVSKLSRGLAFFGSHFYHDQEFIEEVRAIAELAEVDFGMALSLNWLNELSTILACTSIVARNSENRIIHARNLDFGFTNYLPQMMASVTFIKNGQPVYQSDMIMGTLIIASGIRFNGFGITLNDRFKGGSWNLYYLLIAQYTPPCYLIHQVLREKQTYQEALEALSKTKIATNTYFILSGLQGNEGAVIERNRADSHAIYYLTEQNWFLVQTNYDRDIPDPENDPRRTVAEERMEELPANFNEANIFDVLDKYPNLNSSTLTTDIMCPKTNYYNAQKWY</sequence>
<evidence type="ECO:0000256" key="15">
    <source>
        <dbReference type="ARBA" id="ARBA00040588"/>
    </source>
</evidence>
<dbReference type="eggNOG" id="ENOG502QT7H">
    <property type="taxonomic scope" value="Eukaryota"/>
</dbReference>
<feature type="domain" description="Acid ceramidase N-terminal" evidence="19">
    <location>
        <begin position="34"/>
        <end position="71"/>
    </location>
</feature>
<evidence type="ECO:0000256" key="3">
    <source>
        <dbReference type="ARBA" id="ARBA00004760"/>
    </source>
</evidence>
<evidence type="ECO:0000256" key="1">
    <source>
        <dbReference type="ARBA" id="ARBA00004371"/>
    </source>
</evidence>
<evidence type="ECO:0000256" key="16">
    <source>
        <dbReference type="PIRSR" id="PIRSR017632-1"/>
    </source>
</evidence>
<dbReference type="GO" id="GO:0017040">
    <property type="term" value="F:N-acylsphingosine amidohydrolase activity"/>
    <property type="evidence" value="ECO:0007669"/>
    <property type="project" value="UniProtKB-EC"/>
</dbReference>
<comment type="subcellular location">
    <subcellularLocation>
        <location evidence="1">Lysosome</location>
    </subcellularLocation>
    <subcellularLocation>
        <location evidence="2">Secreted</location>
    </subcellularLocation>
</comment>
<dbReference type="InterPro" id="IPR016699">
    <property type="entry name" value="Acid_ceramidase-like"/>
</dbReference>
<comment type="pathway">
    <text evidence="3">Lipid metabolism; sphingolipid metabolism.</text>
</comment>
<keyword evidence="8 17" id="KW-0732">Signal</keyword>
<name>Q22AK2_TETTS</name>
<dbReference type="Pfam" id="PF02275">
    <property type="entry name" value="CBAH"/>
    <property type="match status" value="1"/>
</dbReference>
<feature type="chain" id="PRO_5004200545" description="Acid ceramidase" evidence="17">
    <location>
        <begin position="23"/>
        <end position="352"/>
    </location>
</feature>
<evidence type="ECO:0000256" key="6">
    <source>
        <dbReference type="ARBA" id="ARBA00011891"/>
    </source>
</evidence>
<feature type="signal peptide" evidence="17">
    <location>
        <begin position="1"/>
        <end position="22"/>
    </location>
</feature>
<keyword evidence="9" id="KW-0378">Hydrolase</keyword>
<dbReference type="OMA" id="GQDHINM"/>
<comment type="pathway">
    <text evidence="4">Sphingolipid metabolism.</text>
</comment>
<dbReference type="GO" id="GO:0005576">
    <property type="term" value="C:extracellular region"/>
    <property type="evidence" value="ECO:0007669"/>
    <property type="project" value="UniProtKB-SubCell"/>
</dbReference>
<evidence type="ECO:0000313" key="20">
    <source>
        <dbReference type="EMBL" id="EAR82314.1"/>
    </source>
</evidence>
<dbReference type="Pfam" id="PF15508">
    <property type="entry name" value="NAAA-beta"/>
    <property type="match status" value="1"/>
</dbReference>
<proteinExistence type="inferred from homology"/>
<dbReference type="STRING" id="312017.Q22AK2"/>
<dbReference type="GO" id="GO:0016020">
    <property type="term" value="C:membrane"/>
    <property type="evidence" value="ECO:0007669"/>
    <property type="project" value="GOC"/>
</dbReference>
<dbReference type="PANTHER" id="PTHR28583:SF1">
    <property type="entry name" value="ACID CERAMIDASE"/>
    <property type="match status" value="1"/>
</dbReference>
<dbReference type="HOGENOM" id="CLU_054401_0_0_1"/>
<dbReference type="GeneID" id="7833727"/>
<evidence type="ECO:0000313" key="21">
    <source>
        <dbReference type="Proteomes" id="UP000009168"/>
    </source>
</evidence>
<organism evidence="20 21">
    <name type="scientific">Tetrahymena thermophila (strain SB210)</name>
    <dbReference type="NCBI Taxonomy" id="312017"/>
    <lineage>
        <taxon>Eukaryota</taxon>
        <taxon>Sar</taxon>
        <taxon>Alveolata</taxon>
        <taxon>Ciliophora</taxon>
        <taxon>Intramacronucleata</taxon>
        <taxon>Oligohymenophorea</taxon>
        <taxon>Hymenostomatida</taxon>
        <taxon>Tetrahymenina</taxon>
        <taxon>Tetrahymenidae</taxon>
        <taxon>Tetrahymena</taxon>
    </lineage>
</organism>
<keyword evidence="21" id="KW-1185">Reference proteome</keyword>
<dbReference type="EMBL" id="GG662677">
    <property type="protein sequence ID" value="EAR82314.1"/>
    <property type="molecule type" value="Genomic_DNA"/>
</dbReference>
<evidence type="ECO:0000256" key="10">
    <source>
        <dbReference type="ARBA" id="ARBA00022919"/>
    </source>
</evidence>
<evidence type="ECO:0000256" key="11">
    <source>
        <dbReference type="ARBA" id="ARBA00023098"/>
    </source>
</evidence>
<evidence type="ECO:0000259" key="18">
    <source>
        <dbReference type="Pfam" id="PF02275"/>
    </source>
</evidence>
<evidence type="ECO:0000256" key="8">
    <source>
        <dbReference type="ARBA" id="ARBA00022729"/>
    </source>
</evidence>
<evidence type="ECO:0000256" key="12">
    <source>
        <dbReference type="ARBA" id="ARBA00023157"/>
    </source>
</evidence>
<accession>Q22AK2</accession>
<evidence type="ECO:0000256" key="2">
    <source>
        <dbReference type="ARBA" id="ARBA00004613"/>
    </source>
</evidence>
<keyword evidence="12" id="KW-1015">Disulfide bond</keyword>
<evidence type="ECO:0000256" key="5">
    <source>
        <dbReference type="ARBA" id="ARBA00005730"/>
    </source>
</evidence>
<keyword evidence="14" id="KW-0458">Lysosome</keyword>
<reference evidence="21" key="1">
    <citation type="journal article" date="2006" name="PLoS Biol.">
        <title>Macronuclear genome sequence of the ciliate Tetrahymena thermophila, a model eukaryote.</title>
        <authorList>
            <person name="Eisen J.A."/>
            <person name="Coyne R.S."/>
            <person name="Wu M."/>
            <person name="Wu D."/>
            <person name="Thiagarajan M."/>
            <person name="Wortman J.R."/>
            <person name="Badger J.H."/>
            <person name="Ren Q."/>
            <person name="Amedeo P."/>
            <person name="Jones K.M."/>
            <person name="Tallon L.J."/>
            <person name="Delcher A.L."/>
            <person name="Salzberg S.L."/>
            <person name="Silva J.C."/>
            <person name="Haas B.J."/>
            <person name="Majoros W.H."/>
            <person name="Farzad M."/>
            <person name="Carlton J.M."/>
            <person name="Smith R.K. Jr."/>
            <person name="Garg J."/>
            <person name="Pearlman R.E."/>
            <person name="Karrer K.M."/>
            <person name="Sun L."/>
            <person name="Manning G."/>
            <person name="Elde N.C."/>
            <person name="Turkewitz A.P."/>
            <person name="Asai D.J."/>
            <person name="Wilkes D.E."/>
            <person name="Wang Y."/>
            <person name="Cai H."/>
            <person name="Collins K."/>
            <person name="Stewart B.A."/>
            <person name="Lee S.R."/>
            <person name="Wilamowska K."/>
            <person name="Weinberg Z."/>
            <person name="Ruzzo W.L."/>
            <person name="Wloga D."/>
            <person name="Gaertig J."/>
            <person name="Frankel J."/>
            <person name="Tsao C.-C."/>
            <person name="Gorovsky M.A."/>
            <person name="Keeling P.J."/>
            <person name="Waller R.F."/>
            <person name="Patron N.J."/>
            <person name="Cherry J.M."/>
            <person name="Stover N.A."/>
            <person name="Krieger C.J."/>
            <person name="del Toro C."/>
            <person name="Ryder H.F."/>
            <person name="Williamson S.C."/>
            <person name="Barbeau R.A."/>
            <person name="Hamilton E.P."/>
            <person name="Orias E."/>
        </authorList>
    </citation>
    <scope>NUCLEOTIDE SEQUENCE [LARGE SCALE GENOMIC DNA]</scope>
    <source>
        <strain evidence="21">SB210</strain>
    </source>
</reference>
<dbReference type="RefSeq" id="XP_001029977.1">
    <property type="nucleotide sequence ID" value="XM_001029977.1"/>
</dbReference>
<dbReference type="GO" id="GO:0006665">
    <property type="term" value="P:sphingolipid metabolic process"/>
    <property type="evidence" value="ECO:0007669"/>
    <property type="project" value="UniProtKB-KW"/>
</dbReference>
<keyword evidence="13" id="KW-0325">Glycoprotein</keyword>
<dbReference type="EC" id="3.5.1.23" evidence="6"/>